<dbReference type="AlphaFoldDB" id="A0AAV4NU43"/>
<reference evidence="2 3" key="1">
    <citation type="submission" date="2021-06" db="EMBL/GenBank/DDBJ databases">
        <title>Caerostris extrusa draft genome.</title>
        <authorList>
            <person name="Kono N."/>
            <person name="Arakawa K."/>
        </authorList>
    </citation>
    <scope>NUCLEOTIDE SEQUENCE [LARGE SCALE GENOMIC DNA]</scope>
</reference>
<feature type="region of interest" description="Disordered" evidence="1">
    <location>
        <begin position="1"/>
        <end position="20"/>
    </location>
</feature>
<sequence>MPETVSDFGSIVQDSREGSLGCGTRRVGLTIKSRDPKGPKVRLSPQICSFITFRKVLSLGFILAALGSVVGKGGSSSSISKATFGIHNRENPFPSSPTPTHPAKSIPKTFQIFGQWSKTHAKVVWGGTKGWGG</sequence>
<dbReference type="EMBL" id="BPLR01003752">
    <property type="protein sequence ID" value="GIX88329.1"/>
    <property type="molecule type" value="Genomic_DNA"/>
</dbReference>
<proteinExistence type="predicted"/>
<accession>A0AAV4NU43</accession>
<organism evidence="2 3">
    <name type="scientific">Caerostris extrusa</name>
    <name type="common">Bark spider</name>
    <name type="synonym">Caerostris bankana</name>
    <dbReference type="NCBI Taxonomy" id="172846"/>
    <lineage>
        <taxon>Eukaryota</taxon>
        <taxon>Metazoa</taxon>
        <taxon>Ecdysozoa</taxon>
        <taxon>Arthropoda</taxon>
        <taxon>Chelicerata</taxon>
        <taxon>Arachnida</taxon>
        <taxon>Araneae</taxon>
        <taxon>Araneomorphae</taxon>
        <taxon>Entelegynae</taxon>
        <taxon>Araneoidea</taxon>
        <taxon>Araneidae</taxon>
        <taxon>Caerostris</taxon>
    </lineage>
</organism>
<feature type="region of interest" description="Disordered" evidence="1">
    <location>
        <begin position="81"/>
        <end position="104"/>
    </location>
</feature>
<dbReference type="Proteomes" id="UP001054945">
    <property type="component" value="Unassembled WGS sequence"/>
</dbReference>
<protein>
    <submittedName>
        <fullName evidence="2">Uncharacterized protein</fullName>
    </submittedName>
</protein>
<gene>
    <name evidence="2" type="ORF">CEXT_550861</name>
</gene>
<evidence type="ECO:0000313" key="2">
    <source>
        <dbReference type="EMBL" id="GIX88329.1"/>
    </source>
</evidence>
<name>A0AAV4NU43_CAEEX</name>
<comment type="caution">
    <text evidence="2">The sequence shown here is derived from an EMBL/GenBank/DDBJ whole genome shotgun (WGS) entry which is preliminary data.</text>
</comment>
<evidence type="ECO:0000313" key="3">
    <source>
        <dbReference type="Proteomes" id="UP001054945"/>
    </source>
</evidence>
<keyword evidence="3" id="KW-1185">Reference proteome</keyword>
<evidence type="ECO:0000256" key="1">
    <source>
        <dbReference type="SAM" id="MobiDB-lite"/>
    </source>
</evidence>